<feature type="domain" description="N-acetyltransferase" evidence="3">
    <location>
        <begin position="2"/>
        <end position="160"/>
    </location>
</feature>
<name>A0A4V2PGW7_9GAMM</name>
<proteinExistence type="predicted"/>
<dbReference type="CDD" id="cd04301">
    <property type="entry name" value="NAT_SF"/>
    <property type="match status" value="1"/>
</dbReference>
<dbReference type="RefSeq" id="WP_132972225.1">
    <property type="nucleotide sequence ID" value="NZ_SMFX01000001.1"/>
</dbReference>
<reference evidence="4 5" key="1">
    <citation type="submission" date="2019-03" db="EMBL/GenBank/DDBJ databases">
        <title>Genomic Encyclopedia of Type Strains, Phase IV (KMG-IV): sequencing the most valuable type-strain genomes for metagenomic binning, comparative biology and taxonomic classification.</title>
        <authorList>
            <person name="Goeker M."/>
        </authorList>
    </citation>
    <scope>NUCLEOTIDE SEQUENCE [LARGE SCALE GENOMIC DNA]</scope>
    <source>
        <strain evidence="4 5">DSM 19610</strain>
    </source>
</reference>
<dbReference type="AlphaFoldDB" id="A0A4V2PGW7"/>
<gene>
    <name evidence="4" type="ORF">DFR30_1694</name>
</gene>
<evidence type="ECO:0000256" key="1">
    <source>
        <dbReference type="ARBA" id="ARBA00022679"/>
    </source>
</evidence>
<dbReference type="EMBL" id="SMFX01000001">
    <property type="protein sequence ID" value="TCK18416.1"/>
    <property type="molecule type" value="Genomic_DNA"/>
</dbReference>
<dbReference type="OrthoDB" id="9805924at2"/>
<keyword evidence="2" id="KW-0012">Acyltransferase</keyword>
<dbReference type="Proteomes" id="UP000295707">
    <property type="component" value="Unassembled WGS sequence"/>
</dbReference>
<keyword evidence="5" id="KW-1185">Reference proteome</keyword>
<evidence type="ECO:0000313" key="5">
    <source>
        <dbReference type="Proteomes" id="UP000295707"/>
    </source>
</evidence>
<protein>
    <submittedName>
        <fullName evidence="4">Acetyltransferase (GNAT) family protein</fullName>
    </submittedName>
</protein>
<dbReference type="SUPFAM" id="SSF55729">
    <property type="entry name" value="Acyl-CoA N-acyltransferases (Nat)"/>
    <property type="match status" value="1"/>
</dbReference>
<dbReference type="PANTHER" id="PTHR43877">
    <property type="entry name" value="AMINOALKYLPHOSPHONATE N-ACETYLTRANSFERASE-RELATED-RELATED"/>
    <property type="match status" value="1"/>
</dbReference>
<keyword evidence="1 4" id="KW-0808">Transferase</keyword>
<dbReference type="InterPro" id="IPR050832">
    <property type="entry name" value="Bact_Acetyltransf"/>
</dbReference>
<evidence type="ECO:0000259" key="3">
    <source>
        <dbReference type="PROSITE" id="PS51186"/>
    </source>
</evidence>
<evidence type="ECO:0000313" key="4">
    <source>
        <dbReference type="EMBL" id="TCK18416.1"/>
    </source>
</evidence>
<dbReference type="InterPro" id="IPR016181">
    <property type="entry name" value="Acyl_CoA_acyltransferase"/>
</dbReference>
<dbReference type="Pfam" id="PF00583">
    <property type="entry name" value="Acetyltransf_1"/>
    <property type="match status" value="1"/>
</dbReference>
<dbReference type="Gene3D" id="3.40.630.30">
    <property type="match status" value="1"/>
</dbReference>
<dbReference type="InterPro" id="IPR000182">
    <property type="entry name" value="GNAT_dom"/>
</dbReference>
<accession>A0A4V2PGW7</accession>
<dbReference type="PANTHER" id="PTHR43877:SF2">
    <property type="entry name" value="AMINOALKYLPHOSPHONATE N-ACETYLTRANSFERASE-RELATED"/>
    <property type="match status" value="1"/>
</dbReference>
<evidence type="ECO:0000256" key="2">
    <source>
        <dbReference type="ARBA" id="ARBA00023315"/>
    </source>
</evidence>
<dbReference type="PROSITE" id="PS51186">
    <property type="entry name" value="GNAT"/>
    <property type="match status" value="1"/>
</dbReference>
<dbReference type="GO" id="GO:0016747">
    <property type="term" value="F:acyltransferase activity, transferring groups other than amino-acyl groups"/>
    <property type="evidence" value="ECO:0007669"/>
    <property type="project" value="InterPro"/>
</dbReference>
<sequence length="160" mass="17612">MTIIRSFDSNEARLLRDLAVQNYAEQYGDVDAADGENPARQAYVSHILQIQESGKGVVLVAVQDDSLIGFVCLLKPETTAAENGSEDAYAYMSDLYVVPEHRKKGAGSLLIREGEARASEMGATRIALRVTADNEEARRFYSKAEYQEKFVVMSKVVGEG</sequence>
<comment type="caution">
    <text evidence="4">The sequence shown here is derived from an EMBL/GenBank/DDBJ whole genome shotgun (WGS) entry which is preliminary data.</text>
</comment>
<organism evidence="4 5">
    <name type="scientific">Thiogranum longum</name>
    <dbReference type="NCBI Taxonomy" id="1537524"/>
    <lineage>
        <taxon>Bacteria</taxon>
        <taxon>Pseudomonadati</taxon>
        <taxon>Pseudomonadota</taxon>
        <taxon>Gammaproteobacteria</taxon>
        <taxon>Chromatiales</taxon>
        <taxon>Ectothiorhodospiraceae</taxon>
        <taxon>Thiogranum</taxon>
    </lineage>
</organism>